<accession>A0A7I7Y1Q0</accession>
<evidence type="ECO:0000256" key="2">
    <source>
        <dbReference type="ARBA" id="ARBA00023125"/>
    </source>
</evidence>
<keyword evidence="1" id="KW-0805">Transcription regulation</keyword>
<dbReference type="InterPro" id="IPR036390">
    <property type="entry name" value="WH_DNA-bd_sf"/>
</dbReference>
<dbReference type="PANTHER" id="PTHR30136:SF35">
    <property type="entry name" value="HTH-TYPE TRANSCRIPTIONAL REGULATOR RV1719"/>
    <property type="match status" value="1"/>
</dbReference>
<protein>
    <submittedName>
        <fullName evidence="6">Putative IclR-family regulatory protein</fullName>
    </submittedName>
</protein>
<dbReference type="Proteomes" id="UP000466931">
    <property type="component" value="Chromosome"/>
</dbReference>
<dbReference type="PANTHER" id="PTHR30136">
    <property type="entry name" value="HELIX-TURN-HELIX TRANSCRIPTIONAL REGULATOR, ICLR FAMILY"/>
    <property type="match status" value="1"/>
</dbReference>
<dbReference type="EMBL" id="AP022612">
    <property type="protein sequence ID" value="BBZ35580.1"/>
    <property type="molecule type" value="Genomic_DNA"/>
</dbReference>
<reference evidence="6" key="2">
    <citation type="submission" date="2020-02" db="EMBL/GenBank/DDBJ databases">
        <authorList>
            <person name="Matsumoto Y."/>
            <person name="Motooka D."/>
            <person name="Nakamura S."/>
        </authorList>
    </citation>
    <scope>NUCLEOTIDE SEQUENCE</scope>
    <source>
        <strain evidence="6">JCM 13671</strain>
    </source>
</reference>
<dbReference type="InterPro" id="IPR014757">
    <property type="entry name" value="Tscrpt_reg_IclR_C"/>
</dbReference>
<dbReference type="Gene3D" id="1.10.10.10">
    <property type="entry name" value="Winged helix-like DNA-binding domain superfamily/Winged helix DNA-binding domain"/>
    <property type="match status" value="1"/>
</dbReference>
<dbReference type="PROSITE" id="PS51077">
    <property type="entry name" value="HTH_ICLR"/>
    <property type="match status" value="1"/>
</dbReference>
<reference evidence="6" key="1">
    <citation type="journal article" date="2019" name="Emerg. Microbes Infect.">
        <title>Comprehensive subspecies identification of 175 nontuberculous mycobacteria species based on 7547 genomic profiles.</title>
        <authorList>
            <person name="Matsumoto Y."/>
            <person name="Kinjo T."/>
            <person name="Motooka D."/>
            <person name="Nabeya D."/>
            <person name="Jung N."/>
            <person name="Uechi K."/>
            <person name="Horii T."/>
            <person name="Iida T."/>
            <person name="Fujita J."/>
            <person name="Nakamura S."/>
        </authorList>
    </citation>
    <scope>NUCLEOTIDE SEQUENCE [LARGE SCALE GENOMIC DNA]</scope>
    <source>
        <strain evidence="6">JCM 13671</strain>
    </source>
</reference>
<keyword evidence="2" id="KW-0238">DNA-binding</keyword>
<evidence type="ECO:0000256" key="3">
    <source>
        <dbReference type="ARBA" id="ARBA00023163"/>
    </source>
</evidence>
<evidence type="ECO:0000256" key="1">
    <source>
        <dbReference type="ARBA" id="ARBA00023015"/>
    </source>
</evidence>
<name>A0A7I7Y1Q0_9MYCO</name>
<dbReference type="AlphaFoldDB" id="A0A7I7Y1Q0"/>
<dbReference type="GO" id="GO:0045892">
    <property type="term" value="P:negative regulation of DNA-templated transcription"/>
    <property type="evidence" value="ECO:0007669"/>
    <property type="project" value="TreeGrafter"/>
</dbReference>
<evidence type="ECO:0000313" key="6">
    <source>
        <dbReference type="EMBL" id="BBZ35580.1"/>
    </source>
</evidence>
<dbReference type="Gene3D" id="3.30.450.40">
    <property type="match status" value="1"/>
</dbReference>
<dbReference type="Pfam" id="PF01614">
    <property type="entry name" value="IclR_C"/>
    <property type="match status" value="1"/>
</dbReference>
<keyword evidence="7" id="KW-1185">Reference proteome</keyword>
<dbReference type="SUPFAM" id="SSF55781">
    <property type="entry name" value="GAF domain-like"/>
    <property type="match status" value="1"/>
</dbReference>
<dbReference type="PROSITE" id="PS51078">
    <property type="entry name" value="ICLR_ED"/>
    <property type="match status" value="1"/>
</dbReference>
<organism evidence="6 7">
    <name type="scientific">Mycolicibacterium confluentis</name>
    <dbReference type="NCBI Taxonomy" id="28047"/>
    <lineage>
        <taxon>Bacteria</taxon>
        <taxon>Bacillati</taxon>
        <taxon>Actinomycetota</taxon>
        <taxon>Actinomycetes</taxon>
        <taxon>Mycobacteriales</taxon>
        <taxon>Mycobacteriaceae</taxon>
        <taxon>Mycolicibacterium</taxon>
    </lineage>
</organism>
<evidence type="ECO:0000259" key="4">
    <source>
        <dbReference type="PROSITE" id="PS51077"/>
    </source>
</evidence>
<evidence type="ECO:0000313" key="7">
    <source>
        <dbReference type="Proteomes" id="UP000466931"/>
    </source>
</evidence>
<dbReference type="GO" id="GO:0003700">
    <property type="term" value="F:DNA-binding transcription factor activity"/>
    <property type="evidence" value="ECO:0007669"/>
    <property type="project" value="TreeGrafter"/>
</dbReference>
<dbReference type="InterPro" id="IPR029016">
    <property type="entry name" value="GAF-like_dom_sf"/>
</dbReference>
<dbReference type="InterPro" id="IPR050707">
    <property type="entry name" value="HTH_MetabolicPath_Reg"/>
</dbReference>
<dbReference type="InterPro" id="IPR036388">
    <property type="entry name" value="WH-like_DNA-bd_sf"/>
</dbReference>
<dbReference type="SMART" id="SM00346">
    <property type="entry name" value="HTH_ICLR"/>
    <property type="match status" value="1"/>
</dbReference>
<feature type="domain" description="HTH iclR-type" evidence="4">
    <location>
        <begin position="1"/>
        <end position="52"/>
    </location>
</feature>
<feature type="domain" description="IclR-ED" evidence="5">
    <location>
        <begin position="53"/>
        <end position="236"/>
    </location>
</feature>
<dbReference type="SUPFAM" id="SSF46785">
    <property type="entry name" value="Winged helix' DNA-binding domain"/>
    <property type="match status" value="1"/>
</dbReference>
<sequence length="236" mass="25475">MVGAAEPTGASTTELAKAAGLARPTAHRLLASLADEGLIDRDLATGRWTLGPELYLLGAGAANRYDIIEQARDVVTQLARETGESAFLSARRGDETVCVLSEEGSFPLRSHVLHVGIRFPLGVASAGLAILSHLPEREVDEYLGRVDLTPRWGESHSEQALRRRLESTRATGYAVNPALIVEGSWGIGAAVFDRNARPAWALSLTGVETRFREPRHRELGTLLLEKAHVLSGQLKA</sequence>
<proteinExistence type="predicted"/>
<keyword evidence="3" id="KW-0804">Transcription</keyword>
<gene>
    <name evidence="6" type="ORF">MCNF_41850</name>
</gene>
<evidence type="ECO:0000259" key="5">
    <source>
        <dbReference type="PROSITE" id="PS51078"/>
    </source>
</evidence>
<dbReference type="Pfam" id="PF09339">
    <property type="entry name" value="HTH_IclR"/>
    <property type="match status" value="1"/>
</dbReference>
<dbReference type="GO" id="GO:0003677">
    <property type="term" value="F:DNA binding"/>
    <property type="evidence" value="ECO:0007669"/>
    <property type="project" value="UniProtKB-KW"/>
</dbReference>
<dbReference type="InterPro" id="IPR005471">
    <property type="entry name" value="Tscrpt_reg_IclR_N"/>
</dbReference>